<evidence type="ECO:0008006" key="4">
    <source>
        <dbReference type="Google" id="ProtNLM"/>
    </source>
</evidence>
<dbReference type="KEGG" id="oho:Oweho_3116"/>
<sequence length="275" mass="31884">MSMRFFISALLPMLLFTHSALSQNEVRPYGRIDLRPGIGFNMGTRHTKTITPDYLINFDMNSVYWQIFAGSFYITKHFGLEISMHGSNINNHKQQTADYENYLNEKYSNQYFITTTTKQPHYGEFLFVGDQESFRFGPVYRYQQRKLQYKAKLLIGTERIDANPSTIRLKEKGTNQITEIDYRASQQYQETFAITPSLSVGYRFAGRFLINIDLAYSYSKANFVYKETITNLDANTEEVNTYPYNFKLHKVSIGTGITVEFGKIKPRTKQSPASL</sequence>
<keyword evidence="1" id="KW-0732">Signal</keyword>
<reference evidence="2 3" key="1">
    <citation type="journal article" date="2012" name="Stand. Genomic Sci.">
        <title>Genome sequence of the orange-pigmented seawater bacterium Owenweeksia hongkongensis type strain (UST20020801(T)).</title>
        <authorList>
            <person name="Riedel T."/>
            <person name="Held B."/>
            <person name="Nolan M."/>
            <person name="Lucas S."/>
            <person name="Lapidus A."/>
            <person name="Tice H."/>
            <person name="Del Rio T.G."/>
            <person name="Cheng J.F."/>
            <person name="Han C."/>
            <person name="Tapia R."/>
            <person name="Goodwin L.A."/>
            <person name="Pitluck S."/>
            <person name="Liolios K."/>
            <person name="Mavromatis K."/>
            <person name="Pagani I."/>
            <person name="Ivanova N."/>
            <person name="Mikhailova N."/>
            <person name="Pati A."/>
            <person name="Chen A."/>
            <person name="Palaniappan K."/>
            <person name="Rohde M."/>
            <person name="Tindall B.J."/>
            <person name="Detter J.C."/>
            <person name="Goker M."/>
            <person name="Woyke T."/>
            <person name="Bristow J."/>
            <person name="Eisen J.A."/>
            <person name="Markowitz V."/>
            <person name="Hugenholtz P."/>
            <person name="Klenk H.P."/>
            <person name="Kyrpides N.C."/>
        </authorList>
    </citation>
    <scope>NUCLEOTIDE SEQUENCE</scope>
    <source>
        <strain evidence="3">DSM 17368 / JCM 12287 / NRRL B-23963</strain>
    </source>
</reference>
<feature type="chain" id="PRO_5003515424" description="Outer membrane protein beta-barrel domain-containing protein" evidence="1">
    <location>
        <begin position="23"/>
        <end position="275"/>
    </location>
</feature>
<evidence type="ECO:0000313" key="3">
    <source>
        <dbReference type="Proteomes" id="UP000005631"/>
    </source>
</evidence>
<evidence type="ECO:0000256" key="1">
    <source>
        <dbReference type="SAM" id="SignalP"/>
    </source>
</evidence>
<dbReference type="EMBL" id="CP003156">
    <property type="protein sequence ID" value="AEV34070.1"/>
    <property type="molecule type" value="Genomic_DNA"/>
</dbReference>
<accession>G8R345</accession>
<keyword evidence="3" id="KW-1185">Reference proteome</keyword>
<gene>
    <name evidence="2" type="ordered locus">Oweho_3116</name>
</gene>
<name>G8R345_OWEHD</name>
<dbReference type="AlphaFoldDB" id="G8R345"/>
<dbReference type="Proteomes" id="UP000005631">
    <property type="component" value="Chromosome"/>
</dbReference>
<feature type="signal peptide" evidence="1">
    <location>
        <begin position="1"/>
        <end position="22"/>
    </location>
</feature>
<dbReference type="STRING" id="926562.Oweho_3116"/>
<organism evidence="2 3">
    <name type="scientific">Owenweeksia hongkongensis (strain DSM 17368 / CIP 108786 / JCM 12287 / NRRL B-23963 / UST20020801)</name>
    <dbReference type="NCBI Taxonomy" id="926562"/>
    <lineage>
        <taxon>Bacteria</taxon>
        <taxon>Pseudomonadati</taxon>
        <taxon>Bacteroidota</taxon>
        <taxon>Flavobacteriia</taxon>
        <taxon>Flavobacteriales</taxon>
        <taxon>Owenweeksiaceae</taxon>
        <taxon>Owenweeksia</taxon>
    </lineage>
</organism>
<protein>
    <recommendedName>
        <fullName evidence="4">Outer membrane protein beta-barrel domain-containing protein</fullName>
    </recommendedName>
</protein>
<proteinExistence type="predicted"/>
<dbReference type="HOGENOM" id="CLU_1011358_0_0_10"/>
<evidence type="ECO:0000313" key="2">
    <source>
        <dbReference type="EMBL" id="AEV34070.1"/>
    </source>
</evidence>